<reference evidence="1 2" key="1">
    <citation type="submission" date="2016-11" db="EMBL/GenBank/DDBJ databases">
        <authorList>
            <person name="Jaros S."/>
            <person name="Januszkiewicz K."/>
            <person name="Wedrychowicz H."/>
        </authorList>
    </citation>
    <scope>NUCLEOTIDE SEQUENCE [LARGE SCALE GENOMIC DNA]</scope>
    <source>
        <strain evidence="1 2">CECT 7868</strain>
    </source>
</reference>
<name>A0A1M6EWG7_9VIBR</name>
<evidence type="ECO:0000313" key="2">
    <source>
        <dbReference type="Proteomes" id="UP000184608"/>
    </source>
</evidence>
<dbReference type="Proteomes" id="UP000184608">
    <property type="component" value="Unassembled WGS sequence"/>
</dbReference>
<dbReference type="AlphaFoldDB" id="A0A1M6EWG7"/>
<dbReference type="RefSeq" id="WP_073606123.1">
    <property type="nucleotide sequence ID" value="NZ_FQXZ01000053.1"/>
</dbReference>
<dbReference type="OrthoDB" id="5879757at2"/>
<gene>
    <name evidence="1" type="ORF">VA7868_04536</name>
</gene>
<sequence length="95" mass="11124">MSKSKHLPNSVQLRRYGKAKPASRLEQCLMNIRTPDIQTSDFNIHLKAREYLMLMQAVLAGQPQTNYRDLWQVLAFIHDLITVSERQYLGHEQEI</sequence>
<organism evidence="1 2">
    <name type="scientific">Vibrio aerogenes CECT 7868</name>
    <dbReference type="NCBI Taxonomy" id="1216006"/>
    <lineage>
        <taxon>Bacteria</taxon>
        <taxon>Pseudomonadati</taxon>
        <taxon>Pseudomonadota</taxon>
        <taxon>Gammaproteobacteria</taxon>
        <taxon>Vibrionales</taxon>
        <taxon>Vibrionaceae</taxon>
        <taxon>Vibrio</taxon>
    </lineage>
</organism>
<proteinExistence type="predicted"/>
<keyword evidence="2" id="KW-1185">Reference proteome</keyword>
<protein>
    <submittedName>
        <fullName evidence="1">Uncharacterized protein</fullName>
    </submittedName>
</protein>
<evidence type="ECO:0000313" key="1">
    <source>
        <dbReference type="EMBL" id="SHI89837.1"/>
    </source>
</evidence>
<accession>A0A1M6EWG7</accession>
<dbReference type="EMBL" id="FQXZ01000053">
    <property type="protein sequence ID" value="SHI89837.1"/>
    <property type="molecule type" value="Genomic_DNA"/>
</dbReference>